<keyword evidence="4" id="KW-1185">Reference proteome</keyword>
<dbReference type="InterPro" id="IPR002035">
    <property type="entry name" value="VWF_A"/>
</dbReference>
<accession>A0ABX6MC60</accession>
<dbReference type="SUPFAM" id="SSF53300">
    <property type="entry name" value="vWA-like"/>
    <property type="match status" value="1"/>
</dbReference>
<dbReference type="EMBL" id="CP051684">
    <property type="protein sequence ID" value="QJD91665.1"/>
    <property type="molecule type" value="Genomic_DNA"/>
</dbReference>
<dbReference type="PROSITE" id="PS50234">
    <property type="entry name" value="VWFA"/>
    <property type="match status" value="1"/>
</dbReference>
<dbReference type="InterPro" id="IPR011392">
    <property type="entry name" value="Tellurite-R_TerY"/>
</dbReference>
<protein>
    <submittedName>
        <fullName evidence="3">VWA domain-containing protein</fullName>
    </submittedName>
</protein>
<dbReference type="SMART" id="SM00327">
    <property type="entry name" value="VWA"/>
    <property type="match status" value="1"/>
</dbReference>
<dbReference type="RefSeq" id="WP_169113017.1">
    <property type="nucleotide sequence ID" value="NZ_CP051684.1"/>
</dbReference>
<feature type="domain" description="VWFA" evidence="2">
    <location>
        <begin position="21"/>
        <end position="199"/>
    </location>
</feature>
<feature type="region of interest" description="Disordered" evidence="1">
    <location>
        <begin position="198"/>
        <end position="219"/>
    </location>
</feature>
<dbReference type="Gene3D" id="3.40.50.410">
    <property type="entry name" value="von Willebrand factor, type A domain"/>
    <property type="match status" value="1"/>
</dbReference>
<reference evidence="3 4" key="1">
    <citation type="submission" date="2020-04" db="EMBL/GenBank/DDBJ databases">
        <title>Genome sequencing of novel species.</title>
        <authorList>
            <person name="Heo J."/>
            <person name="Kim S.-J."/>
            <person name="Kim J.-S."/>
            <person name="Hong S.-B."/>
            <person name="Kwon S.-W."/>
        </authorList>
    </citation>
    <scope>NUCLEOTIDE SEQUENCE [LARGE SCALE GENOMIC DNA]</scope>
    <source>
        <strain evidence="3 4">AF9R3</strain>
    </source>
</reference>
<evidence type="ECO:0000256" key="1">
    <source>
        <dbReference type="SAM" id="MobiDB-lite"/>
    </source>
</evidence>
<name>A0ABX6MC60_9BURK</name>
<evidence type="ECO:0000313" key="4">
    <source>
        <dbReference type="Proteomes" id="UP000503117"/>
    </source>
</evidence>
<evidence type="ECO:0000313" key="3">
    <source>
        <dbReference type="EMBL" id="QJD91665.1"/>
    </source>
</evidence>
<dbReference type="Proteomes" id="UP000503117">
    <property type="component" value="Chromosome"/>
</dbReference>
<dbReference type="Pfam" id="PF00092">
    <property type="entry name" value="VWA"/>
    <property type="match status" value="1"/>
</dbReference>
<dbReference type="PIRSF" id="PIRSF020634">
    <property type="entry name" value="TerY_vWA"/>
    <property type="match status" value="1"/>
</dbReference>
<organism evidence="3 4">
    <name type="scientific">Duganella dendranthematis</name>
    <dbReference type="NCBI Taxonomy" id="2728021"/>
    <lineage>
        <taxon>Bacteria</taxon>
        <taxon>Pseudomonadati</taxon>
        <taxon>Pseudomonadota</taxon>
        <taxon>Betaproteobacteria</taxon>
        <taxon>Burkholderiales</taxon>
        <taxon>Oxalobacteraceae</taxon>
        <taxon>Telluria group</taxon>
        <taxon>Duganella</taxon>
    </lineage>
</organism>
<dbReference type="InterPro" id="IPR036465">
    <property type="entry name" value="vWFA_dom_sf"/>
</dbReference>
<feature type="compositionally biased region" description="Polar residues" evidence="1">
    <location>
        <begin position="198"/>
        <end position="212"/>
    </location>
</feature>
<evidence type="ECO:0000259" key="2">
    <source>
        <dbReference type="PROSITE" id="PS50234"/>
    </source>
</evidence>
<sequence length="219" mass="23451">MSDQIAFVDPGFADNPEPRCPCVLLLDVSGSMSGAAITELNAGLATFRDELAADSLAMQRVEVAIVTFGPAQVELPFTSAGAFYPPVLNARGDTPMGAAITQALNLLKDRKAEYRANGIAFYRPWVFLITDGAPTDTWQNAAAEVKEGEASKAFAFFAIGVKGANMEILSQISVRSPLSLQELKFRELFSWLSNSLRSVSRSTPGTEVQLSAPTGWASV</sequence>
<proteinExistence type="predicted"/>
<gene>
    <name evidence="3" type="ORF">HH213_17175</name>
</gene>